<reference evidence="1 2" key="1">
    <citation type="submission" date="2014-03" db="EMBL/GenBank/DDBJ databases">
        <title>Draft genome of the hookworm Oesophagostomum dentatum.</title>
        <authorList>
            <person name="Mitreva M."/>
        </authorList>
    </citation>
    <scope>NUCLEOTIDE SEQUENCE [LARGE SCALE GENOMIC DNA]</scope>
    <source>
        <strain evidence="1 2">OD-Hann</strain>
    </source>
</reference>
<organism evidence="1 2">
    <name type="scientific">Oesophagostomum dentatum</name>
    <name type="common">Nodular worm</name>
    <dbReference type="NCBI Taxonomy" id="61180"/>
    <lineage>
        <taxon>Eukaryota</taxon>
        <taxon>Metazoa</taxon>
        <taxon>Ecdysozoa</taxon>
        <taxon>Nematoda</taxon>
        <taxon>Chromadorea</taxon>
        <taxon>Rhabditida</taxon>
        <taxon>Rhabditina</taxon>
        <taxon>Rhabditomorpha</taxon>
        <taxon>Strongyloidea</taxon>
        <taxon>Strongylidae</taxon>
        <taxon>Oesophagostomum</taxon>
    </lineage>
</organism>
<gene>
    <name evidence="1" type="ORF">OESDEN_15035</name>
</gene>
<protein>
    <submittedName>
        <fullName evidence="1">Uncharacterized protein</fullName>
    </submittedName>
</protein>
<dbReference type="AlphaFoldDB" id="A0A0B1SNZ7"/>
<name>A0A0B1SNZ7_OESDE</name>
<dbReference type="EMBL" id="KN564720">
    <property type="protein sequence ID" value="KHJ85242.1"/>
    <property type="molecule type" value="Genomic_DNA"/>
</dbReference>
<keyword evidence="2" id="KW-1185">Reference proteome</keyword>
<sequence>SYWSEDWSAEETWSKGRSVRKQKAVEEAKQNYRSKHRYQIDGEHEYLANHDSTRATLIVHFSRPPRVKYISKKCLLSTPLLP</sequence>
<evidence type="ECO:0000313" key="1">
    <source>
        <dbReference type="EMBL" id="KHJ85242.1"/>
    </source>
</evidence>
<proteinExistence type="predicted"/>
<evidence type="ECO:0000313" key="2">
    <source>
        <dbReference type="Proteomes" id="UP000053660"/>
    </source>
</evidence>
<accession>A0A0B1SNZ7</accession>
<dbReference type="Proteomes" id="UP000053660">
    <property type="component" value="Unassembled WGS sequence"/>
</dbReference>
<feature type="non-terminal residue" evidence="1">
    <location>
        <position position="1"/>
    </location>
</feature>